<feature type="binding site" evidence="8">
    <location>
        <position position="211"/>
    </location>
    <ligand>
        <name>ATP</name>
        <dbReference type="ChEBI" id="CHEBI:30616"/>
    </ligand>
</feature>
<proteinExistence type="inferred from homology"/>
<keyword evidence="11" id="KW-1185">Reference proteome</keyword>
<gene>
    <name evidence="8 10" type="primary">trpS</name>
    <name evidence="10" type="ORF">GWI72_17835</name>
</gene>
<keyword evidence="8" id="KW-0963">Cytoplasm</keyword>
<dbReference type="InterPro" id="IPR001412">
    <property type="entry name" value="aa-tRNA-synth_I_CS"/>
</dbReference>
<evidence type="ECO:0000256" key="2">
    <source>
        <dbReference type="ARBA" id="ARBA00022598"/>
    </source>
</evidence>
<feature type="binding site" evidence="8">
    <location>
        <position position="138"/>
    </location>
    <ligand>
        <name>L-tryptophan</name>
        <dbReference type="ChEBI" id="CHEBI:57912"/>
    </ligand>
</feature>
<dbReference type="Pfam" id="PF00579">
    <property type="entry name" value="tRNA-synt_1b"/>
    <property type="match status" value="1"/>
</dbReference>
<sequence length="359" mass="39165">MTAFQPRCFSGVQPTGNLHLGNYLGAVSRWVPMQDQMPSIFCVVDLHAITAGFPDAGELTNATREVTAAYIAAGIDPKRSVIFNQSQVKEHAELAWIFNCVARMGWLNRMTQFKDKAGKNSENASVGLFAYPNLMAADILAYRATHVPVGDDQKQHLELTRDIAQKFNNDFAPRIKELGLGVANPSPSPESPDEIYLPLPEPMIAGPATRVMSLRDGTKKMSKSDPSDLSRINLSDDADTIAKKIKKAKTDPEPLPSELDGLKGRPEADNLVGIYAALAGKAKEAVIADFGGQPFSVFKPALAELAVERIAPMNGEMRRLMADPAEIDRILRNGAEQASAIAEPVLRDMRRIIGFLDVR</sequence>
<dbReference type="InterPro" id="IPR014729">
    <property type="entry name" value="Rossmann-like_a/b/a_fold"/>
</dbReference>
<dbReference type="HAMAP" id="MF_00140_B">
    <property type="entry name" value="Trp_tRNA_synth_B"/>
    <property type="match status" value="1"/>
</dbReference>
<dbReference type="PRINTS" id="PR01039">
    <property type="entry name" value="TRNASYNTHTRP"/>
</dbReference>
<feature type="binding site" evidence="8">
    <location>
        <begin position="220"/>
        <end position="224"/>
    </location>
    <ligand>
        <name>ATP</name>
        <dbReference type="ChEBI" id="CHEBI:30616"/>
    </ligand>
</feature>
<evidence type="ECO:0000256" key="6">
    <source>
        <dbReference type="ARBA" id="ARBA00023146"/>
    </source>
</evidence>
<dbReference type="Proteomes" id="UP000586722">
    <property type="component" value="Unassembled WGS sequence"/>
</dbReference>
<dbReference type="SUPFAM" id="SSF52374">
    <property type="entry name" value="Nucleotidylyl transferase"/>
    <property type="match status" value="1"/>
</dbReference>
<dbReference type="NCBIfam" id="TIGR00233">
    <property type="entry name" value="trpS"/>
    <property type="match status" value="1"/>
</dbReference>
<evidence type="ECO:0000313" key="10">
    <source>
        <dbReference type="EMBL" id="NBN80143.1"/>
    </source>
</evidence>
<keyword evidence="5 8" id="KW-0648">Protein biosynthesis</keyword>
<feature type="binding site" evidence="8">
    <location>
        <begin position="13"/>
        <end position="15"/>
    </location>
    <ligand>
        <name>ATP</name>
        <dbReference type="ChEBI" id="CHEBI:30616"/>
    </ligand>
</feature>
<reference evidence="10 11" key="1">
    <citation type="submission" date="2020-01" db="EMBL/GenBank/DDBJ databases">
        <authorList>
            <person name="Peng S.Y."/>
            <person name="Li J."/>
            <person name="Wang M."/>
            <person name="Wang L."/>
            <person name="Wang C.Q."/>
            <person name="Wang J.R."/>
        </authorList>
    </citation>
    <scope>NUCLEOTIDE SEQUENCE [LARGE SCALE GENOMIC DNA]</scope>
    <source>
        <strain evidence="10 11">XCT-53</strain>
    </source>
</reference>
<dbReference type="Gene3D" id="1.10.240.10">
    <property type="entry name" value="Tyrosyl-Transfer RNA Synthetase"/>
    <property type="match status" value="1"/>
</dbReference>
<dbReference type="EC" id="6.1.1.2" evidence="8"/>
<dbReference type="GO" id="GO:0004830">
    <property type="term" value="F:tryptophan-tRNA ligase activity"/>
    <property type="evidence" value="ECO:0007669"/>
    <property type="project" value="UniProtKB-UniRule"/>
</dbReference>
<name>A0A7X5F5M1_9HYPH</name>
<dbReference type="GO" id="GO:0006436">
    <property type="term" value="P:tryptophanyl-tRNA aminoacylation"/>
    <property type="evidence" value="ECO:0007669"/>
    <property type="project" value="UniProtKB-UniRule"/>
</dbReference>
<dbReference type="PANTHER" id="PTHR43766:SF1">
    <property type="entry name" value="TRYPTOPHAN--TRNA LIGASE, MITOCHONDRIAL"/>
    <property type="match status" value="1"/>
</dbReference>
<dbReference type="InterPro" id="IPR002306">
    <property type="entry name" value="Trp-tRNA-ligase"/>
</dbReference>
<evidence type="ECO:0000256" key="4">
    <source>
        <dbReference type="ARBA" id="ARBA00022840"/>
    </source>
</evidence>
<dbReference type="GO" id="GO:0005524">
    <property type="term" value="F:ATP binding"/>
    <property type="evidence" value="ECO:0007669"/>
    <property type="project" value="UniProtKB-UniRule"/>
</dbReference>
<comment type="function">
    <text evidence="8">Catalyzes the attachment of tryptophan to tRNA(Trp).</text>
</comment>
<keyword evidence="6 8" id="KW-0030">Aminoacyl-tRNA synthetase</keyword>
<keyword evidence="2 8" id="KW-0436">Ligase</keyword>
<dbReference type="GO" id="GO:0005829">
    <property type="term" value="C:cytosol"/>
    <property type="evidence" value="ECO:0007669"/>
    <property type="project" value="TreeGrafter"/>
</dbReference>
<comment type="catalytic activity">
    <reaction evidence="7 8">
        <text>tRNA(Trp) + L-tryptophan + ATP = L-tryptophyl-tRNA(Trp) + AMP + diphosphate + H(+)</text>
        <dbReference type="Rhea" id="RHEA:24080"/>
        <dbReference type="Rhea" id="RHEA-COMP:9671"/>
        <dbReference type="Rhea" id="RHEA-COMP:9705"/>
        <dbReference type="ChEBI" id="CHEBI:15378"/>
        <dbReference type="ChEBI" id="CHEBI:30616"/>
        <dbReference type="ChEBI" id="CHEBI:33019"/>
        <dbReference type="ChEBI" id="CHEBI:57912"/>
        <dbReference type="ChEBI" id="CHEBI:78442"/>
        <dbReference type="ChEBI" id="CHEBI:78535"/>
        <dbReference type="ChEBI" id="CHEBI:456215"/>
        <dbReference type="EC" id="6.1.1.2"/>
    </reaction>
</comment>
<feature type="short sequence motif" description="'HIGH' region" evidence="8">
    <location>
        <begin position="14"/>
        <end position="22"/>
    </location>
</feature>
<comment type="caution">
    <text evidence="10">The sequence shown here is derived from an EMBL/GenBank/DDBJ whole genome shotgun (WGS) entry which is preliminary data.</text>
</comment>
<evidence type="ECO:0000256" key="7">
    <source>
        <dbReference type="ARBA" id="ARBA00049929"/>
    </source>
</evidence>
<dbReference type="Gene3D" id="3.40.50.620">
    <property type="entry name" value="HUPs"/>
    <property type="match status" value="1"/>
</dbReference>
<dbReference type="EMBL" id="JAABLQ010000003">
    <property type="protein sequence ID" value="NBN80143.1"/>
    <property type="molecule type" value="Genomic_DNA"/>
</dbReference>
<feature type="binding site" evidence="8">
    <location>
        <begin position="21"/>
        <end position="22"/>
    </location>
    <ligand>
        <name>ATP</name>
        <dbReference type="ChEBI" id="CHEBI:30616"/>
    </ligand>
</feature>
<dbReference type="InterPro" id="IPR002305">
    <property type="entry name" value="aa-tRNA-synth_Ic"/>
</dbReference>
<dbReference type="AlphaFoldDB" id="A0A7X5F5M1"/>
<evidence type="ECO:0000256" key="3">
    <source>
        <dbReference type="ARBA" id="ARBA00022741"/>
    </source>
</evidence>
<feature type="short sequence motif" description="'KMSKS' region" evidence="8">
    <location>
        <begin position="220"/>
        <end position="224"/>
    </location>
</feature>
<evidence type="ECO:0000256" key="9">
    <source>
        <dbReference type="RuleBase" id="RU363036"/>
    </source>
</evidence>
<dbReference type="PANTHER" id="PTHR43766">
    <property type="entry name" value="TRYPTOPHAN--TRNA LIGASE, MITOCHONDRIAL"/>
    <property type="match status" value="1"/>
</dbReference>
<dbReference type="CDD" id="cd00806">
    <property type="entry name" value="TrpRS_core"/>
    <property type="match status" value="1"/>
</dbReference>
<evidence type="ECO:0000256" key="5">
    <source>
        <dbReference type="ARBA" id="ARBA00022917"/>
    </source>
</evidence>
<comment type="subunit">
    <text evidence="8">Homodimer.</text>
</comment>
<dbReference type="InterPro" id="IPR024109">
    <property type="entry name" value="Trp-tRNA-ligase_bac-type"/>
</dbReference>
<comment type="subcellular location">
    <subcellularLocation>
        <location evidence="8">Cytoplasm</location>
    </subcellularLocation>
</comment>
<organism evidence="10 11">
    <name type="scientific">Pannonibacter tanglangensis</name>
    <dbReference type="NCBI Taxonomy" id="2750084"/>
    <lineage>
        <taxon>Bacteria</taxon>
        <taxon>Pseudomonadati</taxon>
        <taxon>Pseudomonadota</taxon>
        <taxon>Alphaproteobacteria</taxon>
        <taxon>Hyphomicrobiales</taxon>
        <taxon>Stappiaceae</taxon>
        <taxon>Pannonibacter</taxon>
    </lineage>
</organism>
<evidence type="ECO:0000313" key="11">
    <source>
        <dbReference type="Proteomes" id="UP000586722"/>
    </source>
</evidence>
<comment type="similarity">
    <text evidence="1 8 9">Belongs to the class-I aminoacyl-tRNA synthetase family.</text>
</comment>
<keyword evidence="3 8" id="KW-0547">Nucleotide-binding</keyword>
<feature type="binding site" evidence="8">
    <location>
        <begin position="150"/>
        <end position="152"/>
    </location>
    <ligand>
        <name>ATP</name>
        <dbReference type="ChEBI" id="CHEBI:30616"/>
    </ligand>
</feature>
<evidence type="ECO:0000256" key="1">
    <source>
        <dbReference type="ARBA" id="ARBA00005594"/>
    </source>
</evidence>
<dbReference type="InterPro" id="IPR050203">
    <property type="entry name" value="Trp-tRNA_synthetase"/>
</dbReference>
<dbReference type="PROSITE" id="PS00178">
    <property type="entry name" value="AA_TRNA_LIGASE_I"/>
    <property type="match status" value="1"/>
</dbReference>
<dbReference type="RefSeq" id="WP_161709531.1">
    <property type="nucleotide sequence ID" value="NZ_JAABLQ010000003.1"/>
</dbReference>
<keyword evidence="4 8" id="KW-0067">ATP-binding</keyword>
<accession>A0A7X5F5M1</accession>
<protein>
    <recommendedName>
        <fullName evidence="8">Tryptophan--tRNA ligase</fullName>
        <ecNumber evidence="8">6.1.1.2</ecNumber>
    </recommendedName>
    <alternativeName>
        <fullName evidence="8">Tryptophanyl-tRNA synthetase</fullName>
        <shortName evidence="8">TrpRS</shortName>
    </alternativeName>
</protein>
<evidence type="ECO:0000256" key="8">
    <source>
        <dbReference type="HAMAP-Rule" id="MF_00140"/>
    </source>
</evidence>